<evidence type="ECO:0000256" key="7">
    <source>
        <dbReference type="SAM" id="Phobius"/>
    </source>
</evidence>
<keyword evidence="4 7" id="KW-0812">Transmembrane</keyword>
<dbReference type="EMBL" id="JBHTEE010000001">
    <property type="protein sequence ID" value="MFC7606264.1"/>
    <property type="molecule type" value="Genomic_DNA"/>
</dbReference>
<evidence type="ECO:0000256" key="5">
    <source>
        <dbReference type="ARBA" id="ARBA00022989"/>
    </source>
</evidence>
<feature type="transmembrane region" description="Helical" evidence="7">
    <location>
        <begin position="140"/>
        <end position="159"/>
    </location>
</feature>
<keyword evidence="9" id="KW-1185">Reference proteome</keyword>
<name>A0ABW2TES6_9ACTN</name>
<keyword evidence="3" id="KW-1003">Cell membrane</keyword>
<feature type="transmembrane region" description="Helical" evidence="7">
    <location>
        <begin position="49"/>
        <end position="70"/>
    </location>
</feature>
<evidence type="ECO:0000256" key="1">
    <source>
        <dbReference type="ARBA" id="ARBA00004651"/>
    </source>
</evidence>
<feature type="transmembrane region" description="Helical" evidence="7">
    <location>
        <begin position="212"/>
        <end position="237"/>
    </location>
</feature>
<comment type="caution">
    <text evidence="8">The sequence shown here is derived from an EMBL/GenBank/DDBJ whole genome shotgun (WGS) entry which is preliminary data.</text>
</comment>
<dbReference type="PANTHER" id="PTHR23517:SF2">
    <property type="entry name" value="MULTIDRUG RESISTANCE PROTEIN MDTH"/>
    <property type="match status" value="1"/>
</dbReference>
<dbReference type="Gene3D" id="1.20.1250.20">
    <property type="entry name" value="MFS general substrate transporter like domains"/>
    <property type="match status" value="1"/>
</dbReference>
<feature type="transmembrane region" description="Helical" evidence="7">
    <location>
        <begin position="77"/>
        <end position="95"/>
    </location>
</feature>
<dbReference type="PANTHER" id="PTHR23517">
    <property type="entry name" value="RESISTANCE PROTEIN MDTM, PUTATIVE-RELATED-RELATED"/>
    <property type="match status" value="1"/>
</dbReference>
<gene>
    <name evidence="8" type="ORF">ACFQVD_39805</name>
</gene>
<dbReference type="InterPro" id="IPR050171">
    <property type="entry name" value="MFS_Transporters"/>
</dbReference>
<dbReference type="InterPro" id="IPR011701">
    <property type="entry name" value="MFS"/>
</dbReference>
<evidence type="ECO:0000256" key="4">
    <source>
        <dbReference type="ARBA" id="ARBA00022692"/>
    </source>
</evidence>
<keyword evidence="6 7" id="KW-0472">Membrane</keyword>
<dbReference type="Pfam" id="PF07690">
    <property type="entry name" value="MFS_1"/>
    <property type="match status" value="1"/>
</dbReference>
<evidence type="ECO:0000313" key="8">
    <source>
        <dbReference type="EMBL" id="MFC7606264.1"/>
    </source>
</evidence>
<organism evidence="8 9">
    <name type="scientific">Streptosporangium amethystogenes subsp. fukuiense</name>
    <dbReference type="NCBI Taxonomy" id="698418"/>
    <lineage>
        <taxon>Bacteria</taxon>
        <taxon>Bacillati</taxon>
        <taxon>Actinomycetota</taxon>
        <taxon>Actinomycetes</taxon>
        <taxon>Streptosporangiales</taxon>
        <taxon>Streptosporangiaceae</taxon>
        <taxon>Streptosporangium</taxon>
    </lineage>
</organism>
<dbReference type="Proteomes" id="UP001596514">
    <property type="component" value="Unassembled WGS sequence"/>
</dbReference>
<proteinExistence type="predicted"/>
<feature type="transmembrane region" description="Helical" evidence="7">
    <location>
        <begin position="279"/>
        <end position="297"/>
    </location>
</feature>
<keyword evidence="5 7" id="KW-1133">Transmembrane helix</keyword>
<evidence type="ECO:0000256" key="3">
    <source>
        <dbReference type="ARBA" id="ARBA00022475"/>
    </source>
</evidence>
<feature type="transmembrane region" description="Helical" evidence="7">
    <location>
        <begin position="165"/>
        <end position="186"/>
    </location>
</feature>
<dbReference type="RefSeq" id="WP_343972924.1">
    <property type="nucleotide sequence ID" value="NZ_BAAAGK010000098.1"/>
</dbReference>
<reference evidence="9" key="1">
    <citation type="journal article" date="2019" name="Int. J. Syst. Evol. Microbiol.">
        <title>The Global Catalogue of Microorganisms (GCM) 10K type strain sequencing project: providing services to taxonomists for standard genome sequencing and annotation.</title>
        <authorList>
            <consortium name="The Broad Institute Genomics Platform"/>
            <consortium name="The Broad Institute Genome Sequencing Center for Infectious Disease"/>
            <person name="Wu L."/>
            <person name="Ma J."/>
        </authorList>
    </citation>
    <scope>NUCLEOTIDE SEQUENCE [LARGE SCALE GENOMIC DNA]</scope>
    <source>
        <strain evidence="9">JCM 10083</strain>
    </source>
</reference>
<dbReference type="InterPro" id="IPR036259">
    <property type="entry name" value="MFS_trans_sf"/>
</dbReference>
<evidence type="ECO:0000256" key="6">
    <source>
        <dbReference type="ARBA" id="ARBA00023136"/>
    </source>
</evidence>
<evidence type="ECO:0000313" key="9">
    <source>
        <dbReference type="Proteomes" id="UP001596514"/>
    </source>
</evidence>
<evidence type="ECO:0000256" key="2">
    <source>
        <dbReference type="ARBA" id="ARBA00022448"/>
    </source>
</evidence>
<protein>
    <submittedName>
        <fullName evidence="8">MFS transporter</fullName>
    </submittedName>
</protein>
<feature type="transmembrane region" description="Helical" evidence="7">
    <location>
        <begin position="374"/>
        <end position="393"/>
    </location>
</feature>
<feature type="transmembrane region" description="Helical" evidence="7">
    <location>
        <begin position="243"/>
        <end position="267"/>
    </location>
</feature>
<comment type="subcellular location">
    <subcellularLocation>
        <location evidence="1">Cell membrane</location>
        <topology evidence="1">Multi-pass membrane protein</topology>
    </subcellularLocation>
</comment>
<dbReference type="SUPFAM" id="SSF103473">
    <property type="entry name" value="MFS general substrate transporter"/>
    <property type="match status" value="1"/>
</dbReference>
<accession>A0ABW2TES6</accession>
<feature type="transmembrane region" description="Helical" evidence="7">
    <location>
        <begin position="101"/>
        <end position="119"/>
    </location>
</feature>
<sequence length="415" mass="43174">MFSRIMPPSGPPRILALAQLTNSIGDGAYYVCSALYFIRIVGLSPTEVGFGLTLGWAVGFVAGVPLGHLADRRGPRGTAVLLAVATAVAVGSFLFVRSFPLFVLVACLYAISQCGLAAARQALLAGLVDRARRTGVRAHLQATVNAGLAVGAAFGGAALHLDTPAAYLTVLAMDALSFLFSALILLRLAPVPATPAAGAGEPALAVLRDRPYALISFLNMIALLNMPLLSLVIPLWIVQRTQAPSWTVAALLVLNTLGVVLFQVRVARRVSDLETAARSVRWAGAVLLASCVAFALSSAGSSAWVAGLVLLVAACLQVLGEMMQASGAWEIGFDLAPVGKQGQYQGFFGSGAAVARMLGPLLLTTLIVTWGTPGWLVLGGLFLLSGLAMGPAVRWALRTRRPDPGAEPEGARVVF</sequence>
<keyword evidence="2" id="KW-0813">Transport</keyword>